<evidence type="ECO:0000313" key="7">
    <source>
        <dbReference type="Proteomes" id="UP000237846"/>
    </source>
</evidence>
<dbReference type="EMBL" id="PVZC01000006">
    <property type="protein sequence ID" value="PRX97301.1"/>
    <property type="molecule type" value="Genomic_DNA"/>
</dbReference>
<dbReference type="GO" id="GO:0003700">
    <property type="term" value="F:DNA-binding transcription factor activity"/>
    <property type="evidence" value="ECO:0007669"/>
    <property type="project" value="TreeGrafter"/>
</dbReference>
<dbReference type="PROSITE" id="PS51077">
    <property type="entry name" value="HTH_ICLR"/>
    <property type="match status" value="1"/>
</dbReference>
<evidence type="ECO:0000259" key="4">
    <source>
        <dbReference type="PROSITE" id="PS51077"/>
    </source>
</evidence>
<dbReference type="SUPFAM" id="SSF46785">
    <property type="entry name" value="Winged helix' DNA-binding domain"/>
    <property type="match status" value="1"/>
</dbReference>
<evidence type="ECO:0000256" key="2">
    <source>
        <dbReference type="ARBA" id="ARBA00023125"/>
    </source>
</evidence>
<dbReference type="RefSeq" id="WP_106249266.1">
    <property type="nucleotide sequence ID" value="NZ_PVZC01000006.1"/>
</dbReference>
<keyword evidence="2" id="KW-0238">DNA-binding</keyword>
<evidence type="ECO:0000256" key="1">
    <source>
        <dbReference type="ARBA" id="ARBA00023015"/>
    </source>
</evidence>
<dbReference type="PROSITE" id="PS51078">
    <property type="entry name" value="ICLR_ED"/>
    <property type="match status" value="1"/>
</dbReference>
<name>A0A2T0Q0H9_9ACTN</name>
<keyword evidence="1" id="KW-0805">Transcription regulation</keyword>
<dbReference type="GO" id="GO:0045892">
    <property type="term" value="P:negative regulation of DNA-templated transcription"/>
    <property type="evidence" value="ECO:0007669"/>
    <property type="project" value="TreeGrafter"/>
</dbReference>
<dbReference type="Pfam" id="PF01614">
    <property type="entry name" value="IclR_C"/>
    <property type="match status" value="1"/>
</dbReference>
<dbReference type="InterPro" id="IPR036390">
    <property type="entry name" value="WH_DNA-bd_sf"/>
</dbReference>
<dbReference type="InterPro" id="IPR029016">
    <property type="entry name" value="GAF-like_dom_sf"/>
</dbReference>
<keyword evidence="7" id="KW-1185">Reference proteome</keyword>
<accession>A0A2T0Q0H9</accession>
<dbReference type="OrthoDB" id="7274111at2"/>
<dbReference type="PANTHER" id="PTHR30136">
    <property type="entry name" value="HELIX-TURN-HELIX TRANSCRIPTIONAL REGULATOR, ICLR FAMILY"/>
    <property type="match status" value="1"/>
</dbReference>
<feature type="domain" description="HTH iclR-type" evidence="4">
    <location>
        <begin position="10"/>
        <end position="70"/>
    </location>
</feature>
<evidence type="ECO:0000313" key="6">
    <source>
        <dbReference type="EMBL" id="PRX97301.1"/>
    </source>
</evidence>
<dbReference type="InterPro" id="IPR014757">
    <property type="entry name" value="Tscrpt_reg_IclR_C"/>
</dbReference>
<gene>
    <name evidence="6" type="ORF">CLV72_106338</name>
</gene>
<dbReference type="InterPro" id="IPR050707">
    <property type="entry name" value="HTH_MetabolicPath_Reg"/>
</dbReference>
<dbReference type="SUPFAM" id="SSF55781">
    <property type="entry name" value="GAF domain-like"/>
    <property type="match status" value="1"/>
</dbReference>
<dbReference type="InterPro" id="IPR036388">
    <property type="entry name" value="WH-like_DNA-bd_sf"/>
</dbReference>
<protein>
    <submittedName>
        <fullName evidence="6">IclR family transcriptional regulator</fullName>
    </submittedName>
</protein>
<evidence type="ECO:0000259" key="5">
    <source>
        <dbReference type="PROSITE" id="PS51078"/>
    </source>
</evidence>
<evidence type="ECO:0000256" key="3">
    <source>
        <dbReference type="ARBA" id="ARBA00023163"/>
    </source>
</evidence>
<dbReference type="Proteomes" id="UP000237846">
    <property type="component" value="Unassembled WGS sequence"/>
</dbReference>
<dbReference type="Pfam" id="PF09339">
    <property type="entry name" value="HTH_IclR"/>
    <property type="match status" value="1"/>
</dbReference>
<dbReference type="AlphaFoldDB" id="A0A2T0Q0H9"/>
<dbReference type="SMART" id="SM00346">
    <property type="entry name" value="HTH_ICLR"/>
    <property type="match status" value="1"/>
</dbReference>
<keyword evidence="3" id="KW-0804">Transcription</keyword>
<dbReference type="Gene3D" id="1.10.10.10">
    <property type="entry name" value="Winged helix-like DNA-binding domain superfamily/Winged helix DNA-binding domain"/>
    <property type="match status" value="1"/>
</dbReference>
<dbReference type="InterPro" id="IPR005471">
    <property type="entry name" value="Tscrpt_reg_IclR_N"/>
</dbReference>
<proteinExistence type="predicted"/>
<feature type="domain" description="IclR-ED" evidence="5">
    <location>
        <begin position="71"/>
        <end position="252"/>
    </location>
</feature>
<dbReference type="GO" id="GO:0003677">
    <property type="term" value="F:DNA binding"/>
    <property type="evidence" value="ECO:0007669"/>
    <property type="project" value="UniProtKB-KW"/>
</dbReference>
<sequence length="252" mass="26414">MRDTAGAGRLGSVENALRLLVLLRERGRLRVAEAARELGVARSTAHRLLATLREQGFAGQDVDRAYRPGPALSGPGAAAPSRPDLRALVRPALAELGRETGETVHLMRLEGNGVRFIDCVEAGHVLRVGSRVGMVLPAHITSGGKALLAERTTEQLRALYPQGGGFTAPSVDLSRLTAELARVRRRGYAVNTGESERGVTAVGACLRDPGGRPVAAVAVAAPTVRCPRGRGGELAERLLAALGPLRAEPPAS</sequence>
<dbReference type="PANTHER" id="PTHR30136:SF24">
    <property type="entry name" value="HTH-TYPE TRANSCRIPTIONAL REPRESSOR ALLR"/>
    <property type="match status" value="1"/>
</dbReference>
<reference evidence="6 7" key="1">
    <citation type="submission" date="2018-03" db="EMBL/GenBank/DDBJ databases">
        <title>Genomic Encyclopedia of Archaeal and Bacterial Type Strains, Phase II (KMG-II): from individual species to whole genera.</title>
        <authorList>
            <person name="Goeker M."/>
        </authorList>
    </citation>
    <scope>NUCLEOTIDE SEQUENCE [LARGE SCALE GENOMIC DNA]</scope>
    <source>
        <strain evidence="6 7">DSM 45601</strain>
    </source>
</reference>
<comment type="caution">
    <text evidence="6">The sequence shown here is derived from an EMBL/GenBank/DDBJ whole genome shotgun (WGS) entry which is preliminary data.</text>
</comment>
<organism evidence="6 7">
    <name type="scientific">Allonocardiopsis opalescens</name>
    <dbReference type="NCBI Taxonomy" id="1144618"/>
    <lineage>
        <taxon>Bacteria</taxon>
        <taxon>Bacillati</taxon>
        <taxon>Actinomycetota</taxon>
        <taxon>Actinomycetes</taxon>
        <taxon>Streptosporangiales</taxon>
        <taxon>Allonocardiopsis</taxon>
    </lineage>
</organism>
<dbReference type="Gene3D" id="3.30.450.40">
    <property type="match status" value="1"/>
</dbReference>